<feature type="non-terminal residue" evidence="11">
    <location>
        <position position="1060"/>
    </location>
</feature>
<feature type="domain" description="C2H2-type" evidence="10">
    <location>
        <begin position="866"/>
        <end position="888"/>
    </location>
</feature>
<evidence type="ECO:0000313" key="12">
    <source>
        <dbReference type="Proteomes" id="UP000747542"/>
    </source>
</evidence>
<feature type="domain" description="C2H2-type" evidence="10">
    <location>
        <begin position="510"/>
        <end position="533"/>
    </location>
</feature>
<evidence type="ECO:0000256" key="5">
    <source>
        <dbReference type="ARBA" id="ARBA00022833"/>
    </source>
</evidence>
<dbReference type="GO" id="GO:0000981">
    <property type="term" value="F:DNA-binding transcription factor activity, RNA polymerase II-specific"/>
    <property type="evidence" value="ECO:0007669"/>
    <property type="project" value="TreeGrafter"/>
</dbReference>
<evidence type="ECO:0000256" key="3">
    <source>
        <dbReference type="ARBA" id="ARBA00022737"/>
    </source>
</evidence>
<keyword evidence="3" id="KW-0677">Repeat</keyword>
<comment type="caution">
    <text evidence="11">The sequence shown here is derived from an EMBL/GenBank/DDBJ whole genome shotgun (WGS) entry which is preliminary data.</text>
</comment>
<dbReference type="PROSITE" id="PS00028">
    <property type="entry name" value="ZINC_FINGER_C2H2_1"/>
    <property type="match status" value="11"/>
</dbReference>
<dbReference type="Pfam" id="PF00096">
    <property type="entry name" value="zf-C2H2"/>
    <property type="match status" value="6"/>
</dbReference>
<protein>
    <submittedName>
        <fullName evidence="11">Zinc finger and SCAN domain-containing protein 2-like</fullName>
    </submittedName>
</protein>
<keyword evidence="7" id="KW-0539">Nucleus</keyword>
<feature type="domain" description="C2H2-type" evidence="10">
    <location>
        <begin position="351"/>
        <end position="379"/>
    </location>
</feature>
<feature type="compositionally biased region" description="Polar residues" evidence="9">
    <location>
        <begin position="990"/>
        <end position="1000"/>
    </location>
</feature>
<feature type="domain" description="C2H2-type" evidence="10">
    <location>
        <begin position="837"/>
        <end position="865"/>
    </location>
</feature>
<dbReference type="SMART" id="SM00355">
    <property type="entry name" value="ZnF_C2H2"/>
    <property type="match status" value="13"/>
</dbReference>
<feature type="domain" description="C2H2-type" evidence="10">
    <location>
        <begin position="779"/>
        <end position="801"/>
    </location>
</feature>
<dbReference type="EMBL" id="JAHLQT010023937">
    <property type="protein sequence ID" value="KAG7165691.1"/>
    <property type="molecule type" value="Genomic_DNA"/>
</dbReference>
<feature type="region of interest" description="Disordered" evidence="9">
    <location>
        <begin position="620"/>
        <end position="713"/>
    </location>
</feature>
<sequence length="1060" mass="115373">MMNNVIIENGSRGEVLSLEPLSQPAPHVMLGDEETMVTLPDGDPLLLCPDGSVQQAASHQLTYATLDTTAVNIVLEPLKTEGLESEPSQCDLTAGKTEDMFDGDVRGGAECPRLVVVGEAGTGDAMTYIYIQGEAETARDGGETETGEGHTITLNSADGSTLHTLPASYTQHLEHAYGDLVLVGGGDGGTVDAAVGEVTGTGDGGQEDKRVLLLSVRPLRLEAEGERPALALSSAAQESTEQQGAAEEGVAEGRVRRETGRREDETSTIEARLATRDSLLPPRRNRRCGDPGKLTCPVCHTQFKSGRHYHGHLQVHRGQGVWHCDMCQYTCDSAVELRVHKAELHHDARPFKCPNCHLTFPKSLMLEDHIRSVHNKERPFTCSFCTKGFYRPHDLKMHLNLHLGIKTNVCYVCGQQFSHPSNLIRHHRLHTGIKPYVCSTCGKRFTQVTLLHKHRATHQPGAGTCPLCPSSFRSAAGLRKHAKSEHDKSMTLQEAGRILRGRRGTGGRSYYCRVCGAQFSVKSELKVHEQREHGKGTQHRCASCDKVYCVADLKTHACLTTKEVKQRAAPTVSVTPEATITASANSERESDAEEEEEEYLVVYITSEGESVSYVMKKGNRASRDEVLQVDAPRPEQLAEETSARPEETIMINVQDRPPALAPHRAAVSSPDGNVPVADPTEPEDADPDSPLPVHGIKLEPRPSTDTPSDAVDASRLADRSFLSLVTSMELSAPQNSGSRVKKKAALRPISMKRDGGDLGPRSEDSESGAKTEGQAVAPLTCKDCGKKFQKQWNLQQHVATHDASLHRYKCGMCSTTFAYRSTLNKHMVKHRPTQEVHACQQCNKKYKCLASLKQHHKRDHMRHRPYVCEMCRKDFFSKSDFKYHMRCVGCLCCVWGVFCPKKFIQFVTLKIHLKKHEKMASEEMMADDSYPGGLKYTGIDLVGDGGSIVAGMNPDAAGLTPGRDADETLTAAGEADVSLGGAAAVDSPPMMTNSESADTGLTSDHLPPGTIILAQSGLDASHGGGQFGGSHTAVVTGVDDQDTHAPTPPPHKTPTMTQRH</sequence>
<dbReference type="SUPFAM" id="SSF57667">
    <property type="entry name" value="beta-beta-alpha zinc fingers"/>
    <property type="match status" value="8"/>
</dbReference>
<dbReference type="GO" id="GO:0000977">
    <property type="term" value="F:RNA polymerase II transcription regulatory region sequence-specific DNA binding"/>
    <property type="evidence" value="ECO:0007669"/>
    <property type="project" value="TreeGrafter"/>
</dbReference>
<evidence type="ECO:0000256" key="9">
    <source>
        <dbReference type="SAM" id="MobiDB-lite"/>
    </source>
</evidence>
<dbReference type="FunFam" id="3.30.160.60:FF:000100">
    <property type="entry name" value="Zinc finger 45-like"/>
    <property type="match status" value="1"/>
</dbReference>
<dbReference type="Pfam" id="PF12874">
    <property type="entry name" value="zf-met"/>
    <property type="match status" value="1"/>
</dbReference>
<dbReference type="InterPro" id="IPR036236">
    <property type="entry name" value="Znf_C2H2_sf"/>
</dbReference>
<dbReference type="InterPro" id="IPR013087">
    <property type="entry name" value="Znf_C2H2_type"/>
</dbReference>
<gene>
    <name evidence="11" type="primary">Zscan2-L</name>
    <name evidence="11" type="ORF">Hamer_G023591</name>
</gene>
<feature type="region of interest" description="Disordered" evidence="9">
    <location>
        <begin position="231"/>
        <end position="268"/>
    </location>
</feature>
<dbReference type="GO" id="GO:0008270">
    <property type="term" value="F:zinc ion binding"/>
    <property type="evidence" value="ECO:0007669"/>
    <property type="project" value="UniProtKB-KW"/>
</dbReference>
<evidence type="ECO:0000256" key="2">
    <source>
        <dbReference type="ARBA" id="ARBA00022723"/>
    </source>
</evidence>
<keyword evidence="6" id="KW-0238">DNA-binding</keyword>
<name>A0A8J5JXZ9_HOMAM</name>
<feature type="region of interest" description="Disordered" evidence="9">
    <location>
        <begin position="1038"/>
        <end position="1060"/>
    </location>
</feature>
<evidence type="ECO:0000259" key="10">
    <source>
        <dbReference type="PROSITE" id="PS50157"/>
    </source>
</evidence>
<evidence type="ECO:0000256" key="1">
    <source>
        <dbReference type="ARBA" id="ARBA00004123"/>
    </source>
</evidence>
<evidence type="ECO:0000256" key="6">
    <source>
        <dbReference type="ARBA" id="ARBA00023125"/>
    </source>
</evidence>
<keyword evidence="4 8" id="KW-0863">Zinc-finger</keyword>
<keyword evidence="5" id="KW-0862">Zinc</keyword>
<evidence type="ECO:0000256" key="4">
    <source>
        <dbReference type="ARBA" id="ARBA00022771"/>
    </source>
</evidence>
<dbReference type="AlphaFoldDB" id="A0A8J5JXZ9"/>
<feature type="domain" description="C2H2-type" evidence="10">
    <location>
        <begin position="380"/>
        <end position="407"/>
    </location>
</feature>
<organism evidence="11 12">
    <name type="scientific">Homarus americanus</name>
    <name type="common">American lobster</name>
    <dbReference type="NCBI Taxonomy" id="6706"/>
    <lineage>
        <taxon>Eukaryota</taxon>
        <taxon>Metazoa</taxon>
        <taxon>Ecdysozoa</taxon>
        <taxon>Arthropoda</taxon>
        <taxon>Crustacea</taxon>
        <taxon>Multicrustacea</taxon>
        <taxon>Malacostraca</taxon>
        <taxon>Eumalacostraca</taxon>
        <taxon>Eucarida</taxon>
        <taxon>Decapoda</taxon>
        <taxon>Pleocyemata</taxon>
        <taxon>Astacidea</taxon>
        <taxon>Nephropoidea</taxon>
        <taxon>Nephropidae</taxon>
        <taxon>Homarus</taxon>
    </lineage>
</organism>
<feature type="compositionally biased region" description="Basic and acidic residues" evidence="9">
    <location>
        <begin position="751"/>
        <end position="769"/>
    </location>
</feature>
<feature type="region of interest" description="Disordered" evidence="9">
    <location>
        <begin position="730"/>
        <end position="773"/>
    </location>
</feature>
<feature type="domain" description="C2H2-type" evidence="10">
    <location>
        <begin position="408"/>
        <end position="435"/>
    </location>
</feature>
<comment type="subcellular location">
    <subcellularLocation>
        <location evidence="1">Nucleus</location>
    </subcellularLocation>
</comment>
<evidence type="ECO:0000256" key="7">
    <source>
        <dbReference type="ARBA" id="ARBA00023242"/>
    </source>
</evidence>
<keyword evidence="2" id="KW-0479">Metal-binding</keyword>
<evidence type="ECO:0000313" key="11">
    <source>
        <dbReference type="EMBL" id="KAG7165691.1"/>
    </source>
</evidence>
<dbReference type="Proteomes" id="UP000747542">
    <property type="component" value="Unassembled WGS sequence"/>
</dbReference>
<dbReference type="PANTHER" id="PTHR24381:SF390">
    <property type="entry name" value="ZINC FINGER PROTEIN 37 HOMOLOG"/>
    <property type="match status" value="1"/>
</dbReference>
<feature type="compositionally biased region" description="Basic and acidic residues" evidence="9">
    <location>
        <begin position="251"/>
        <end position="265"/>
    </location>
</feature>
<dbReference type="Gene3D" id="3.30.160.60">
    <property type="entry name" value="Classic Zinc Finger"/>
    <property type="match status" value="7"/>
</dbReference>
<accession>A0A8J5JXZ9</accession>
<proteinExistence type="predicted"/>
<keyword evidence="12" id="KW-1185">Reference proteome</keyword>
<feature type="domain" description="C2H2-type" evidence="10">
    <location>
        <begin position="808"/>
        <end position="835"/>
    </location>
</feature>
<dbReference type="PROSITE" id="PS50157">
    <property type="entry name" value="ZINC_FINGER_C2H2_2"/>
    <property type="match status" value="9"/>
</dbReference>
<evidence type="ECO:0000256" key="8">
    <source>
        <dbReference type="PROSITE-ProRule" id="PRU00042"/>
    </source>
</evidence>
<feature type="domain" description="C2H2-type" evidence="10">
    <location>
        <begin position="436"/>
        <end position="458"/>
    </location>
</feature>
<feature type="region of interest" description="Disordered" evidence="9">
    <location>
        <begin position="981"/>
        <end position="1000"/>
    </location>
</feature>
<reference evidence="11" key="1">
    <citation type="journal article" date="2021" name="Sci. Adv.">
        <title>The American lobster genome reveals insights on longevity, neural, and immune adaptations.</title>
        <authorList>
            <person name="Polinski J.M."/>
            <person name="Zimin A.V."/>
            <person name="Clark K.F."/>
            <person name="Kohn A.B."/>
            <person name="Sadowski N."/>
            <person name="Timp W."/>
            <person name="Ptitsyn A."/>
            <person name="Khanna P."/>
            <person name="Romanova D.Y."/>
            <person name="Williams P."/>
            <person name="Greenwood S.J."/>
            <person name="Moroz L.L."/>
            <person name="Walt D.R."/>
            <person name="Bodnar A.G."/>
        </authorList>
    </citation>
    <scope>NUCLEOTIDE SEQUENCE</scope>
    <source>
        <strain evidence="11">GMGI-L3</strain>
    </source>
</reference>
<dbReference type="GO" id="GO:0005634">
    <property type="term" value="C:nucleus"/>
    <property type="evidence" value="ECO:0007669"/>
    <property type="project" value="TreeGrafter"/>
</dbReference>
<dbReference type="PANTHER" id="PTHR24381">
    <property type="entry name" value="ZINC FINGER PROTEIN"/>
    <property type="match status" value="1"/>
</dbReference>